<dbReference type="InterPro" id="IPR036188">
    <property type="entry name" value="FAD/NAD-bd_sf"/>
</dbReference>
<evidence type="ECO:0000313" key="6">
    <source>
        <dbReference type="Proteomes" id="UP000281192"/>
    </source>
</evidence>
<dbReference type="RefSeq" id="WP_101714586.1">
    <property type="nucleotide sequence ID" value="NZ_CP026100.1"/>
</dbReference>
<organism evidence="4 5">
    <name type="scientific">Caulobacter flavus</name>
    <dbReference type="NCBI Taxonomy" id="1679497"/>
    <lineage>
        <taxon>Bacteria</taxon>
        <taxon>Pseudomonadati</taxon>
        <taxon>Pseudomonadota</taxon>
        <taxon>Alphaproteobacteria</taxon>
        <taxon>Caulobacterales</taxon>
        <taxon>Caulobacteraceae</taxon>
        <taxon>Caulobacter</taxon>
    </lineage>
</organism>
<dbReference type="InterPro" id="IPR038732">
    <property type="entry name" value="HpyO/CreE_NAD-binding"/>
</dbReference>
<feature type="compositionally biased region" description="Pro residues" evidence="1">
    <location>
        <begin position="235"/>
        <end position="247"/>
    </location>
</feature>
<dbReference type="SUPFAM" id="SSF51905">
    <property type="entry name" value="FAD/NAD(P)-binding domain"/>
    <property type="match status" value="1"/>
</dbReference>
<dbReference type="PANTHER" id="PTHR40254:SF1">
    <property type="entry name" value="BLR0577 PROTEIN"/>
    <property type="match status" value="1"/>
</dbReference>
<name>A0A2N5CNV5_9CAUL</name>
<reference evidence="3 6" key="2">
    <citation type="submission" date="2018-01" db="EMBL/GenBank/DDBJ databases">
        <title>Complete genome sequence of Caulobacter flavus RHGG3.</title>
        <authorList>
            <person name="Yang E."/>
        </authorList>
    </citation>
    <scope>NUCLEOTIDE SEQUENCE [LARGE SCALE GENOMIC DNA]</scope>
    <source>
        <strain evidence="3 6">RHGG3</strain>
    </source>
</reference>
<dbReference type="AlphaFoldDB" id="A0A2N5CNV5"/>
<dbReference type="EMBL" id="PJRQ01000041">
    <property type="protein sequence ID" value="PLR08629.1"/>
    <property type="molecule type" value="Genomic_DNA"/>
</dbReference>
<reference evidence="4 5" key="1">
    <citation type="submission" date="2017-12" db="EMBL/GenBank/DDBJ databases">
        <title>The genome sequence of Caulobacter flavus CGMCC1 15093.</title>
        <authorList>
            <person name="Gao J."/>
            <person name="Mao X."/>
            <person name="Sun J."/>
        </authorList>
    </citation>
    <scope>NUCLEOTIDE SEQUENCE [LARGE SCALE GENOMIC DNA]</scope>
    <source>
        <strain evidence="4 5">CGMCC1 15093</strain>
    </source>
</reference>
<dbReference type="EMBL" id="CP026100">
    <property type="protein sequence ID" value="AYV48655.1"/>
    <property type="molecule type" value="Genomic_DNA"/>
</dbReference>
<proteinExistence type="predicted"/>
<dbReference type="OrthoDB" id="101972at2"/>
<evidence type="ECO:0000313" key="4">
    <source>
        <dbReference type="EMBL" id="PLR08629.1"/>
    </source>
</evidence>
<dbReference type="PANTHER" id="PTHR40254">
    <property type="entry name" value="BLR0577 PROTEIN"/>
    <property type="match status" value="1"/>
</dbReference>
<dbReference type="KEGG" id="cfh:C1707_21665"/>
<dbReference type="Proteomes" id="UP000234483">
    <property type="component" value="Unassembled WGS sequence"/>
</dbReference>
<dbReference type="InterPro" id="IPR052189">
    <property type="entry name" value="L-asp_N-monooxygenase_NS-form"/>
</dbReference>
<sequence>MASPSTPVIAVVGAGFSGVTTALQLLRDGAAVRVILLERNTPVGLGAAYASHNPSHRLNVRAGNMSAWPDQPDDFVAWMRDLGVDVGPGDFATRGDYGRYLQGLLAGIVEGPEGAGRLVVAPDAVVGLEPGGDGWRLTTAMGRPILADAVVLALGNPPPCRPAGVDEALAASRAYVADPWRWDPARLPNGPVLLLGTGLTMVDVALSLEDAMPGRKIIALSRRGLTPREHQGEPPARPPSPPAPDIPPLAALAWLRRTAAVHGWRTAVDALRPATQDLWRGWSVARKQAFLRHARPFWDVHRHRLSPEVASRVADLRRTGRLTVAAGKIVRLAEAEDGRVDGAWRPRGEVGSQPFSVTAVINATGPTGDVTRSDDPLVLDLIRRGLARPDPLRLGLDVDAGNRLRDVSGSATPTLFAVGPITRGAWWEINAVPDIRGQAALVAQAVLGATRRP</sequence>
<dbReference type="Proteomes" id="UP000281192">
    <property type="component" value="Chromosome"/>
</dbReference>
<accession>A0A2N5CNV5</accession>
<keyword evidence="6" id="KW-1185">Reference proteome</keyword>
<evidence type="ECO:0000259" key="2">
    <source>
        <dbReference type="Pfam" id="PF13454"/>
    </source>
</evidence>
<evidence type="ECO:0000313" key="5">
    <source>
        <dbReference type="Proteomes" id="UP000234483"/>
    </source>
</evidence>
<protein>
    <submittedName>
        <fullName evidence="4">Pyridine nucleotide-disulfide oxidoreductase</fullName>
    </submittedName>
</protein>
<evidence type="ECO:0000256" key="1">
    <source>
        <dbReference type="SAM" id="MobiDB-lite"/>
    </source>
</evidence>
<evidence type="ECO:0000313" key="3">
    <source>
        <dbReference type="EMBL" id="AYV48655.1"/>
    </source>
</evidence>
<gene>
    <name evidence="3" type="ORF">C1707_21665</name>
    <name evidence="4" type="ORF">CFHF_19400</name>
</gene>
<dbReference type="Gene3D" id="3.50.50.60">
    <property type="entry name" value="FAD/NAD(P)-binding domain"/>
    <property type="match status" value="2"/>
</dbReference>
<dbReference type="Pfam" id="PF13454">
    <property type="entry name" value="NAD_binding_9"/>
    <property type="match status" value="1"/>
</dbReference>
<feature type="domain" description="FAD-dependent urate hydroxylase HpyO/Asp monooxygenase CreE-like FAD/NAD(P)-binding" evidence="2">
    <location>
        <begin position="10"/>
        <end position="156"/>
    </location>
</feature>
<feature type="region of interest" description="Disordered" evidence="1">
    <location>
        <begin position="224"/>
        <end position="247"/>
    </location>
</feature>